<dbReference type="PROSITE" id="PS50885">
    <property type="entry name" value="HAMP"/>
    <property type="match status" value="1"/>
</dbReference>
<comment type="caution">
    <text evidence="11">The sequence shown here is derived from an EMBL/GenBank/DDBJ whole genome shotgun (WGS) entry which is preliminary data.</text>
</comment>
<dbReference type="FunFam" id="1.10.287.950:FF:000001">
    <property type="entry name" value="Methyl-accepting chemotaxis sensory transducer"/>
    <property type="match status" value="1"/>
</dbReference>
<feature type="domain" description="HAMP" evidence="10">
    <location>
        <begin position="355"/>
        <end position="406"/>
    </location>
</feature>
<dbReference type="GO" id="GO:0016020">
    <property type="term" value="C:membrane"/>
    <property type="evidence" value="ECO:0007669"/>
    <property type="project" value="UniProtKB-SubCell"/>
</dbReference>
<evidence type="ECO:0000256" key="3">
    <source>
        <dbReference type="ARBA" id="ARBA00022989"/>
    </source>
</evidence>
<feature type="transmembrane region" description="Helical" evidence="8">
    <location>
        <begin position="12"/>
        <end position="38"/>
    </location>
</feature>
<dbReference type="GO" id="GO:0006935">
    <property type="term" value="P:chemotaxis"/>
    <property type="evidence" value="ECO:0007669"/>
    <property type="project" value="InterPro"/>
</dbReference>
<evidence type="ECO:0000256" key="7">
    <source>
        <dbReference type="PROSITE-ProRule" id="PRU00284"/>
    </source>
</evidence>
<dbReference type="EMBL" id="JALJXV010000005">
    <property type="protein sequence ID" value="MCP1675129.1"/>
    <property type="molecule type" value="Genomic_DNA"/>
</dbReference>
<dbReference type="InterPro" id="IPR004090">
    <property type="entry name" value="Chemotax_Me-accpt_rcpt"/>
</dbReference>
<dbReference type="PANTHER" id="PTHR32089:SF119">
    <property type="entry name" value="METHYL-ACCEPTING CHEMOTAXIS PROTEIN CTPL"/>
    <property type="match status" value="1"/>
</dbReference>
<dbReference type="PRINTS" id="PR00260">
    <property type="entry name" value="CHEMTRNSDUCR"/>
</dbReference>
<evidence type="ECO:0000256" key="5">
    <source>
        <dbReference type="ARBA" id="ARBA00023224"/>
    </source>
</evidence>
<keyword evidence="12" id="KW-1185">Reference proteome</keyword>
<evidence type="ECO:0000256" key="4">
    <source>
        <dbReference type="ARBA" id="ARBA00023136"/>
    </source>
</evidence>
<feature type="domain" description="Methyl-accepting transducer" evidence="9">
    <location>
        <begin position="411"/>
        <end position="647"/>
    </location>
</feature>
<dbReference type="AlphaFoldDB" id="A0AAE3G3T0"/>
<dbReference type="InterPro" id="IPR004089">
    <property type="entry name" value="MCPsignal_dom"/>
</dbReference>
<keyword evidence="4 8" id="KW-0472">Membrane</keyword>
<evidence type="ECO:0000259" key="10">
    <source>
        <dbReference type="PROSITE" id="PS50885"/>
    </source>
</evidence>
<keyword evidence="3 8" id="KW-1133">Transmembrane helix</keyword>
<sequence length="685" mass="73795">MKGLRNLGQFGGLSAAVTAVSGLILLAVVLMVASFAYINYYSNFDAEYVERSEAIRVLAQKIAKNASEAANGKTDAFFNLREARQDLAQNTDALASGNPRTGLPPTSQTTPAADAALGRVLQPWNEMNRLVGTILENQERIITINETAEEFRGTVPRIQRLLEEAATRLVDAGASQDQVFATTQAMLHADQITRNIEEMLRGGIGNRTAAARLEQADQNLSASLNSLLGSGPLPVGNVTDSQARTALEEARNIYASEVREPVNDILGDRTELYEVREAADRIFTDSDRLEATTEQLLVQYRALSDQRPVKWWFGFAFGLLALILLVVRGFFTRFAARAEVEAQRAEKRKADEQSKKNQQAILDLLDEIQGLSEGDLTVQASVGEEFTGAIGDAFNDATDALRNLVTTINETSVQVSSAAQQTQATAMHLAEASDHQAHQITAASAAINEMAISIDQVSRNSEESADVARRSVDLAHKGADTVRRTIDGMDVIREQIQETSKRIKRLGESSQEIGNIVELINDIADQTNILALNASIQAAMAGEAGRGFAVVADEVQRLAERSGNATKQIEALVKTIQTDTNEAVISMEQSTAGVVSGARLAEDAGDALREIENTSQQLAGLIQNISEAARQQAKAAANISDTMNVIQEITSQTSAGTNETATSIGNLADLANDLRNSVAGFKLPE</sequence>
<dbReference type="Pfam" id="PF13675">
    <property type="entry name" value="PilJ"/>
    <property type="match status" value="1"/>
</dbReference>
<dbReference type="InterPro" id="IPR029095">
    <property type="entry name" value="NarX-like_N"/>
</dbReference>
<comment type="similarity">
    <text evidence="6">Belongs to the methyl-accepting chemotaxis (MCP) protein family.</text>
</comment>
<keyword evidence="2 8" id="KW-0812">Transmembrane</keyword>
<evidence type="ECO:0000256" key="6">
    <source>
        <dbReference type="ARBA" id="ARBA00029447"/>
    </source>
</evidence>
<evidence type="ECO:0000256" key="8">
    <source>
        <dbReference type="SAM" id="Phobius"/>
    </source>
</evidence>
<evidence type="ECO:0000256" key="1">
    <source>
        <dbReference type="ARBA" id="ARBA00004141"/>
    </source>
</evidence>
<feature type="transmembrane region" description="Helical" evidence="8">
    <location>
        <begin position="311"/>
        <end position="331"/>
    </location>
</feature>
<dbReference type="SUPFAM" id="SSF58104">
    <property type="entry name" value="Methyl-accepting chemotaxis protein (MCP) signaling domain"/>
    <property type="match status" value="1"/>
</dbReference>
<dbReference type="RefSeq" id="WP_301289336.1">
    <property type="nucleotide sequence ID" value="NZ_JALJXV010000005.1"/>
</dbReference>
<dbReference type="PROSITE" id="PS50111">
    <property type="entry name" value="CHEMOTAXIS_TRANSDUC_2"/>
    <property type="match status" value="1"/>
</dbReference>
<dbReference type="SMART" id="SM00283">
    <property type="entry name" value="MA"/>
    <property type="match status" value="1"/>
</dbReference>
<proteinExistence type="inferred from homology"/>
<reference evidence="11" key="1">
    <citation type="submission" date="2022-03" db="EMBL/GenBank/DDBJ databases">
        <title>Genomic Encyclopedia of Type Strains, Phase III (KMG-III): the genomes of soil and plant-associated and newly described type strains.</title>
        <authorList>
            <person name="Whitman W."/>
        </authorList>
    </citation>
    <scope>NUCLEOTIDE SEQUENCE</scope>
    <source>
        <strain evidence="11">ANL 6-2</strain>
    </source>
</reference>
<keyword evidence="5 7" id="KW-0807">Transducer</keyword>
<name>A0AAE3G3T0_9GAMM</name>
<gene>
    <name evidence="11" type="ORF">J2T57_002277</name>
</gene>
<evidence type="ECO:0000313" key="12">
    <source>
        <dbReference type="Proteomes" id="UP001205843"/>
    </source>
</evidence>
<comment type="subcellular location">
    <subcellularLocation>
        <location evidence="1">Membrane</location>
        <topology evidence="1">Multi-pass membrane protein</topology>
    </subcellularLocation>
</comment>
<dbReference type="PANTHER" id="PTHR32089">
    <property type="entry name" value="METHYL-ACCEPTING CHEMOTAXIS PROTEIN MCPB"/>
    <property type="match status" value="1"/>
</dbReference>
<evidence type="ECO:0000313" key="11">
    <source>
        <dbReference type="EMBL" id="MCP1675129.1"/>
    </source>
</evidence>
<dbReference type="CDD" id="cd11386">
    <property type="entry name" value="MCP_signal"/>
    <property type="match status" value="1"/>
</dbReference>
<dbReference type="GO" id="GO:0004888">
    <property type="term" value="F:transmembrane signaling receptor activity"/>
    <property type="evidence" value="ECO:0007669"/>
    <property type="project" value="InterPro"/>
</dbReference>
<dbReference type="Pfam" id="PF00015">
    <property type="entry name" value="MCPsignal"/>
    <property type="match status" value="1"/>
</dbReference>
<protein>
    <submittedName>
        <fullName evidence="11">Twitching motility protein PilJ</fullName>
    </submittedName>
</protein>
<dbReference type="InterPro" id="IPR003660">
    <property type="entry name" value="HAMP_dom"/>
</dbReference>
<dbReference type="GO" id="GO:0007165">
    <property type="term" value="P:signal transduction"/>
    <property type="evidence" value="ECO:0007669"/>
    <property type="project" value="UniProtKB-KW"/>
</dbReference>
<accession>A0AAE3G3T0</accession>
<evidence type="ECO:0000256" key="2">
    <source>
        <dbReference type="ARBA" id="ARBA00022692"/>
    </source>
</evidence>
<dbReference type="Gene3D" id="1.10.287.950">
    <property type="entry name" value="Methyl-accepting chemotaxis protein"/>
    <property type="match status" value="1"/>
</dbReference>
<evidence type="ECO:0000259" key="9">
    <source>
        <dbReference type="PROSITE" id="PS50111"/>
    </source>
</evidence>
<organism evidence="11 12">
    <name type="scientific">Natronocella acetinitrilica</name>
    <dbReference type="NCBI Taxonomy" id="414046"/>
    <lineage>
        <taxon>Bacteria</taxon>
        <taxon>Pseudomonadati</taxon>
        <taxon>Pseudomonadota</taxon>
        <taxon>Gammaproteobacteria</taxon>
        <taxon>Chromatiales</taxon>
        <taxon>Ectothiorhodospiraceae</taxon>
        <taxon>Natronocella</taxon>
    </lineage>
</organism>
<dbReference type="Proteomes" id="UP001205843">
    <property type="component" value="Unassembled WGS sequence"/>
</dbReference>